<evidence type="ECO:0000313" key="2">
    <source>
        <dbReference type="EMBL" id="BDZ54710.1"/>
    </source>
</evidence>
<sequence>MSDSSAVEKMMRLCMDLASRLVDDPIVRAGIRLTTDTSTFETPLQDPYRDWMATFEELAQQAADEGETNGRIPADRLARFIIPAFTGVQLVSETFTSRKDLPERVLEMWQIILTAIIPPDRLETSLASAANIFTAKPRRRRKR</sequence>
<dbReference type="Pfam" id="PF21935">
    <property type="entry name" value="TetR_C_45"/>
    <property type="match status" value="1"/>
</dbReference>
<protein>
    <recommendedName>
        <fullName evidence="1">CprB tetracyclin repressor-like C-terminal domain-containing protein</fullName>
    </recommendedName>
</protein>
<organism evidence="2 3">
    <name type="scientific">Agromyces marinus</name>
    <dbReference type="NCBI Taxonomy" id="1389020"/>
    <lineage>
        <taxon>Bacteria</taxon>
        <taxon>Bacillati</taxon>
        <taxon>Actinomycetota</taxon>
        <taxon>Actinomycetes</taxon>
        <taxon>Micrococcales</taxon>
        <taxon>Microbacteriaceae</taxon>
        <taxon>Agromyces</taxon>
    </lineage>
</organism>
<dbReference type="Proteomes" id="UP001321477">
    <property type="component" value="Chromosome"/>
</dbReference>
<dbReference type="Gene3D" id="1.10.357.10">
    <property type="entry name" value="Tetracycline Repressor, domain 2"/>
    <property type="match status" value="1"/>
</dbReference>
<feature type="domain" description="CprB tetracyclin repressor-like C-terminal" evidence="1">
    <location>
        <begin position="5"/>
        <end position="118"/>
    </location>
</feature>
<dbReference type="SUPFAM" id="SSF48498">
    <property type="entry name" value="Tetracyclin repressor-like, C-terminal domain"/>
    <property type="match status" value="1"/>
</dbReference>
<keyword evidence="3" id="KW-1185">Reference proteome</keyword>
<dbReference type="EMBL" id="AP027734">
    <property type="protein sequence ID" value="BDZ54710.1"/>
    <property type="molecule type" value="Genomic_DNA"/>
</dbReference>
<gene>
    <name evidence="2" type="ORF">GCM10025870_17830</name>
</gene>
<proteinExistence type="predicted"/>
<dbReference type="InterPro" id="IPR054126">
    <property type="entry name" value="CprB_TetR_C"/>
</dbReference>
<evidence type="ECO:0000259" key="1">
    <source>
        <dbReference type="Pfam" id="PF21935"/>
    </source>
</evidence>
<evidence type="ECO:0000313" key="3">
    <source>
        <dbReference type="Proteomes" id="UP001321477"/>
    </source>
</evidence>
<dbReference type="InterPro" id="IPR036271">
    <property type="entry name" value="Tet_transcr_reg_TetR-rel_C_sf"/>
</dbReference>
<reference evidence="3" key="1">
    <citation type="journal article" date="2019" name="Int. J. Syst. Evol. Microbiol.">
        <title>The Global Catalogue of Microorganisms (GCM) 10K type strain sequencing project: providing services to taxonomists for standard genome sequencing and annotation.</title>
        <authorList>
            <consortium name="The Broad Institute Genomics Platform"/>
            <consortium name="The Broad Institute Genome Sequencing Center for Infectious Disease"/>
            <person name="Wu L."/>
            <person name="Ma J."/>
        </authorList>
    </citation>
    <scope>NUCLEOTIDE SEQUENCE [LARGE SCALE GENOMIC DNA]</scope>
    <source>
        <strain evidence="3">NBRC 109019</strain>
    </source>
</reference>
<name>A0ABN6YFK6_9MICO</name>
<accession>A0ABN6YFK6</accession>